<dbReference type="Gene3D" id="2.30.30.40">
    <property type="entry name" value="SH3 Domains"/>
    <property type="match status" value="1"/>
</dbReference>
<feature type="domain" description="CheW-like" evidence="1">
    <location>
        <begin position="2"/>
        <end position="142"/>
    </location>
</feature>
<dbReference type="EMBL" id="VOPY01000002">
    <property type="protein sequence ID" value="TXC69318.1"/>
    <property type="molecule type" value="Genomic_DNA"/>
</dbReference>
<dbReference type="GO" id="GO:0007165">
    <property type="term" value="P:signal transduction"/>
    <property type="evidence" value="ECO:0007669"/>
    <property type="project" value="InterPro"/>
</dbReference>
<dbReference type="OrthoDB" id="7390823at2"/>
<evidence type="ECO:0000259" key="1">
    <source>
        <dbReference type="PROSITE" id="PS50851"/>
    </source>
</evidence>
<dbReference type="GO" id="GO:0006935">
    <property type="term" value="P:chemotaxis"/>
    <property type="evidence" value="ECO:0007669"/>
    <property type="project" value="InterPro"/>
</dbReference>
<name>A0A5C6UBT2_9SPHN</name>
<protein>
    <submittedName>
        <fullName evidence="2">Chemotaxis protein CheW</fullName>
    </submittedName>
</protein>
<reference evidence="2 3" key="1">
    <citation type="submission" date="2019-08" db="EMBL/GenBank/DDBJ databases">
        <title>Sphingorhabdus soil sp. nov., isolated from arctic soil.</title>
        <authorList>
            <person name="Liu Y."/>
        </authorList>
    </citation>
    <scope>NUCLEOTIDE SEQUENCE [LARGE SCALE GENOMIC DNA]</scope>
    <source>
        <strain evidence="2 3">D-2Q-5-6</strain>
    </source>
</reference>
<organism evidence="2 3">
    <name type="scientific">Flavisphingopyxis soli</name>
    <dbReference type="NCBI Taxonomy" id="2601267"/>
    <lineage>
        <taxon>Bacteria</taxon>
        <taxon>Pseudomonadati</taxon>
        <taxon>Pseudomonadota</taxon>
        <taxon>Alphaproteobacteria</taxon>
        <taxon>Sphingomonadales</taxon>
        <taxon>Sphingopyxidaceae</taxon>
        <taxon>Flavisphingopyxis</taxon>
    </lineage>
</organism>
<dbReference type="Pfam" id="PF01584">
    <property type="entry name" value="CheW"/>
    <property type="match status" value="1"/>
</dbReference>
<evidence type="ECO:0000313" key="2">
    <source>
        <dbReference type="EMBL" id="TXC69318.1"/>
    </source>
</evidence>
<dbReference type="InterPro" id="IPR039315">
    <property type="entry name" value="CheW"/>
</dbReference>
<proteinExistence type="predicted"/>
<dbReference type="InterPro" id="IPR036061">
    <property type="entry name" value="CheW-like_dom_sf"/>
</dbReference>
<comment type="caution">
    <text evidence="2">The sequence shown here is derived from an EMBL/GenBank/DDBJ whole genome shotgun (WGS) entry which is preliminary data.</text>
</comment>
<dbReference type="PROSITE" id="PS50851">
    <property type="entry name" value="CHEW"/>
    <property type="match status" value="1"/>
</dbReference>
<keyword evidence="3" id="KW-1185">Reference proteome</keyword>
<sequence>MERLYLIAQLAGTRVALRSSDVDSVVIVRNVTPVPQTQPHLVGLFALRSRVMTLIDARVVVGADTAAHGADGDKAIVVKVGGHAYGIIADAVEDACFLDGEELPIRGKLSPGWRAIAEAMIEHAGETVLVVNPERLVNPPLAHAA</sequence>
<accession>A0A5C6UBT2</accession>
<dbReference type="InterPro" id="IPR002545">
    <property type="entry name" value="CheW-lke_dom"/>
</dbReference>
<dbReference type="GO" id="GO:0005829">
    <property type="term" value="C:cytosol"/>
    <property type="evidence" value="ECO:0007669"/>
    <property type="project" value="TreeGrafter"/>
</dbReference>
<dbReference type="SMART" id="SM00260">
    <property type="entry name" value="CheW"/>
    <property type="match status" value="1"/>
</dbReference>
<dbReference type="SUPFAM" id="SSF50341">
    <property type="entry name" value="CheW-like"/>
    <property type="match status" value="1"/>
</dbReference>
<gene>
    <name evidence="2" type="ORF">FSZ31_08695</name>
</gene>
<dbReference type="Proteomes" id="UP000321129">
    <property type="component" value="Unassembled WGS sequence"/>
</dbReference>
<dbReference type="Gene3D" id="2.40.50.180">
    <property type="entry name" value="CheA-289, Domain 4"/>
    <property type="match status" value="1"/>
</dbReference>
<dbReference type="PANTHER" id="PTHR22617:SF23">
    <property type="entry name" value="CHEMOTAXIS PROTEIN CHEW"/>
    <property type="match status" value="1"/>
</dbReference>
<evidence type="ECO:0000313" key="3">
    <source>
        <dbReference type="Proteomes" id="UP000321129"/>
    </source>
</evidence>
<dbReference type="AlphaFoldDB" id="A0A5C6UBT2"/>
<dbReference type="PANTHER" id="PTHR22617">
    <property type="entry name" value="CHEMOTAXIS SENSOR HISTIDINE KINASE-RELATED"/>
    <property type="match status" value="1"/>
</dbReference>